<dbReference type="OrthoDB" id="8612675at2"/>
<organism evidence="1 2">
    <name type="scientific">Eikenella corrodens</name>
    <dbReference type="NCBI Taxonomy" id="539"/>
    <lineage>
        <taxon>Bacteria</taxon>
        <taxon>Pseudomonadati</taxon>
        <taxon>Pseudomonadota</taxon>
        <taxon>Betaproteobacteria</taxon>
        <taxon>Neisseriales</taxon>
        <taxon>Neisseriaceae</taxon>
        <taxon>Eikenella</taxon>
    </lineage>
</organism>
<dbReference type="AlphaFoldDB" id="A0A3S9SH78"/>
<evidence type="ECO:0000313" key="1">
    <source>
        <dbReference type="EMBL" id="AZR58856.1"/>
    </source>
</evidence>
<dbReference type="EMBL" id="CP034670">
    <property type="protein sequence ID" value="AZR58856.1"/>
    <property type="molecule type" value="Genomic_DNA"/>
</dbReference>
<evidence type="ECO:0000313" key="2">
    <source>
        <dbReference type="Proteomes" id="UP000282435"/>
    </source>
</evidence>
<dbReference type="RefSeq" id="WP_126982459.1">
    <property type="nucleotide sequence ID" value="NZ_CP034670.1"/>
</dbReference>
<accession>A0A3S9SH78</accession>
<proteinExistence type="predicted"/>
<name>A0A3S9SH78_EIKCO</name>
<dbReference type="Proteomes" id="UP000282435">
    <property type="component" value="Chromosome"/>
</dbReference>
<gene>
    <name evidence="1" type="ORF">ELB75_01615</name>
</gene>
<protein>
    <submittedName>
        <fullName evidence="1">Uncharacterized protein</fullName>
    </submittedName>
</protein>
<sequence length="152" mass="17132">MCFTVLLATDSPTDLSLYDGQGVLFRPAEPDEARAAKLPYPYVYDVAGDKEGCACCFDFYGDPYDSSHPFWDNGGFRQSEKSGEETAQEQRETLYLLDLVRRLVRNGAKVQVACVWSGNWPQLREPAVEVALHALNPHAFALFENVRFEFAE</sequence>
<reference evidence="1 2" key="1">
    <citation type="submission" date="2018-12" db="EMBL/GenBank/DDBJ databases">
        <title>Genome sequencing of Eikenella corrodens KCOM 3110 (= JS217).</title>
        <authorList>
            <person name="Koo J.-K."/>
            <person name="Park S.-N."/>
            <person name="Lim Y.K."/>
        </authorList>
    </citation>
    <scope>NUCLEOTIDE SEQUENCE [LARGE SCALE GENOMIC DNA]</scope>
    <source>
        <strain evidence="1 2">KCOM 3110</strain>
    </source>
</reference>